<organism evidence="1 2">
    <name type="scientific">Irpex rosettiformis</name>
    <dbReference type="NCBI Taxonomy" id="378272"/>
    <lineage>
        <taxon>Eukaryota</taxon>
        <taxon>Fungi</taxon>
        <taxon>Dikarya</taxon>
        <taxon>Basidiomycota</taxon>
        <taxon>Agaricomycotina</taxon>
        <taxon>Agaricomycetes</taxon>
        <taxon>Polyporales</taxon>
        <taxon>Irpicaceae</taxon>
        <taxon>Irpex</taxon>
    </lineage>
</organism>
<keyword evidence="2" id="KW-1185">Reference proteome</keyword>
<dbReference type="EMBL" id="MU274901">
    <property type="protein sequence ID" value="KAI0094023.1"/>
    <property type="molecule type" value="Genomic_DNA"/>
</dbReference>
<comment type="caution">
    <text evidence="1">The sequence shown here is derived from an EMBL/GenBank/DDBJ whole genome shotgun (WGS) entry which is preliminary data.</text>
</comment>
<sequence length="247" mass="26657">MANPRQRRKMRSGSHKAVHHSRRAKKILKKQPPIRGPKLLQETWDKSKTVRQNYEALGLATSLTPVASGGVERALGDVRHSTAGSIEDAAMGEGSVEDAAGPSGLRRGFGRIVRDANGNIVDIELPEDDEAETSVADRLVEDDIPDPSQQDDLAPWVKLGGPRDGSAVSGRHVVRCLEESCAMHGGAVARFSSGGELGVLRRLVEKYGENVEGMAKDRRLNADQRTAGQLRRAIRKAGGFAQLAKEA</sequence>
<accession>A0ACB8UI21</accession>
<name>A0ACB8UI21_9APHY</name>
<reference evidence="1" key="1">
    <citation type="journal article" date="2021" name="Environ. Microbiol.">
        <title>Gene family expansions and transcriptome signatures uncover fungal adaptations to wood decay.</title>
        <authorList>
            <person name="Hage H."/>
            <person name="Miyauchi S."/>
            <person name="Viragh M."/>
            <person name="Drula E."/>
            <person name="Min B."/>
            <person name="Chaduli D."/>
            <person name="Navarro D."/>
            <person name="Favel A."/>
            <person name="Norest M."/>
            <person name="Lesage-Meessen L."/>
            <person name="Balint B."/>
            <person name="Merenyi Z."/>
            <person name="de Eugenio L."/>
            <person name="Morin E."/>
            <person name="Martinez A.T."/>
            <person name="Baldrian P."/>
            <person name="Stursova M."/>
            <person name="Martinez M.J."/>
            <person name="Novotny C."/>
            <person name="Magnuson J.K."/>
            <person name="Spatafora J.W."/>
            <person name="Maurice S."/>
            <person name="Pangilinan J."/>
            <person name="Andreopoulos W."/>
            <person name="LaButti K."/>
            <person name="Hundley H."/>
            <person name="Na H."/>
            <person name="Kuo A."/>
            <person name="Barry K."/>
            <person name="Lipzen A."/>
            <person name="Henrissat B."/>
            <person name="Riley R."/>
            <person name="Ahrendt S."/>
            <person name="Nagy L.G."/>
            <person name="Grigoriev I.V."/>
            <person name="Martin F."/>
            <person name="Rosso M.N."/>
        </authorList>
    </citation>
    <scope>NUCLEOTIDE SEQUENCE</scope>
    <source>
        <strain evidence="1">CBS 384.51</strain>
    </source>
</reference>
<dbReference type="Proteomes" id="UP001055072">
    <property type="component" value="Unassembled WGS sequence"/>
</dbReference>
<evidence type="ECO:0000313" key="2">
    <source>
        <dbReference type="Proteomes" id="UP001055072"/>
    </source>
</evidence>
<evidence type="ECO:0000313" key="1">
    <source>
        <dbReference type="EMBL" id="KAI0094023.1"/>
    </source>
</evidence>
<proteinExistence type="predicted"/>
<protein>
    <submittedName>
        <fullName evidence="1">Ribosome biogenesis protein Nop16</fullName>
    </submittedName>
</protein>
<gene>
    <name evidence="1" type="ORF">BDY19DRAFT_989541</name>
</gene>